<organism evidence="2 3">
    <name type="scientific">Cryptosporidium ubiquitum</name>
    <dbReference type="NCBI Taxonomy" id="857276"/>
    <lineage>
        <taxon>Eukaryota</taxon>
        <taxon>Sar</taxon>
        <taxon>Alveolata</taxon>
        <taxon>Apicomplexa</taxon>
        <taxon>Conoidasida</taxon>
        <taxon>Coccidia</taxon>
        <taxon>Eucoccidiorida</taxon>
        <taxon>Eimeriorina</taxon>
        <taxon>Cryptosporidiidae</taxon>
        <taxon>Cryptosporidium</taxon>
    </lineage>
</organism>
<accession>A0A1J4MG62</accession>
<feature type="coiled-coil region" evidence="1">
    <location>
        <begin position="771"/>
        <end position="798"/>
    </location>
</feature>
<dbReference type="OrthoDB" id="341414at2759"/>
<protein>
    <submittedName>
        <fullName evidence="2">Uncharacterized protein</fullName>
    </submittedName>
</protein>
<dbReference type="RefSeq" id="XP_028874573.1">
    <property type="nucleotide sequence ID" value="XM_029019452.1"/>
</dbReference>
<dbReference type="GeneID" id="39979231"/>
<evidence type="ECO:0000313" key="2">
    <source>
        <dbReference type="EMBL" id="OII73209.1"/>
    </source>
</evidence>
<evidence type="ECO:0000256" key="1">
    <source>
        <dbReference type="SAM" id="Coils"/>
    </source>
</evidence>
<sequence>MLNAEESNIEEWIKYDYCQQEVNSSEFEPPKFYESEYYRDDMETKYNRKRFDEIMKSDTEYELGDNEISLNMYSKELDRIILSRGVVENIWYVELESHGQIIWSSVITCDFFKYENDKDDENMIYEGLSSKMTWDKKQLFGNDINVITKKKLHELLLNDGIDDNATIQLFTSIGMWKSLFLTLNYSTYIRRKREILYSKQVKNYIIKFNKRKKTIERKMRINPDENERKNLIKLIYQGIQSLFTSIFPHSKNNNNICYDNNQTHQDIFKVTYKIPFYWASLIANIYVFEKLGDYELMFIVMEYISEVNPELIFEFKKYSESFYYNNKLNENQNIIDMLFIFNNELLQNTSTCFQEYLSDLLSITEKSTFILSSYLSNDTEKQSYNIEYEKDHQIQFDYRNQDENQIKINNQDLKKEPNYMRPTRLSEIRRQNSKKIINERVNSKFDDENTVNNNVSNNSDNIISDQVKLNIKQNQEKNIVKDSVNSLSNSTNVQNTKKKNIGLFKRKSLMASKKNDEKFNTEISNCMSENQIKIGLNESSNKNDQVIKTMNSNCIETNNNMVINENVKNEPNEKNNLNVILSILEEKSKSQIVNKVNFDDELFNIINELDKINFNSVNTTNDISTNISDDFSHHVDSSNKFENEKDDDLEDSFSDSRESLINEEEDFKNLDIQNNNNENHLQANNIKSHLDPYDWYYLSNNENDDNENIQINNLNRKSPKEIYANNEKITTLISLDENKILNNHVINNISQSKDDIKKIEIEDDKSSNMEINELKYIESILDKEIEELQRQEDELASNIYF</sequence>
<comment type="caution">
    <text evidence="2">The sequence shown here is derived from an EMBL/GenBank/DDBJ whole genome shotgun (WGS) entry which is preliminary data.</text>
</comment>
<dbReference type="Proteomes" id="UP000186176">
    <property type="component" value="Unassembled WGS sequence"/>
</dbReference>
<name>A0A1J4MG62_9CRYT</name>
<reference evidence="2 3" key="1">
    <citation type="submission" date="2016-10" db="EMBL/GenBank/DDBJ databases">
        <title>Reductive evolution of mitochondrial metabolism and differential evolution of invasion-related proteins in Cryptosporidium.</title>
        <authorList>
            <person name="Liu S."/>
            <person name="Roellig D.M."/>
            <person name="Guo Y."/>
            <person name="Li N."/>
            <person name="Frace M.A."/>
            <person name="Tang K."/>
            <person name="Zhang L."/>
            <person name="Feng Y."/>
            <person name="Xiao L."/>
        </authorList>
    </citation>
    <scope>NUCLEOTIDE SEQUENCE [LARGE SCALE GENOMIC DNA]</scope>
    <source>
        <strain evidence="2">39726</strain>
    </source>
</reference>
<keyword evidence="1" id="KW-0175">Coiled coil</keyword>
<evidence type="ECO:0000313" key="3">
    <source>
        <dbReference type="Proteomes" id="UP000186176"/>
    </source>
</evidence>
<proteinExistence type="predicted"/>
<keyword evidence="3" id="KW-1185">Reference proteome</keyword>
<gene>
    <name evidence="2" type="ORF">cubi_02441</name>
</gene>
<dbReference type="AlphaFoldDB" id="A0A1J4MG62"/>
<dbReference type="EMBL" id="LRBP01000017">
    <property type="protein sequence ID" value="OII73209.1"/>
    <property type="molecule type" value="Genomic_DNA"/>
</dbReference>
<dbReference type="VEuPathDB" id="CryptoDB:cubi_02441"/>